<accession>A0A4Q9DWY6</accession>
<organism evidence="1 2">
    <name type="scientific">Paenibacillus thalictri</name>
    <dbReference type="NCBI Taxonomy" id="2527873"/>
    <lineage>
        <taxon>Bacteria</taxon>
        <taxon>Bacillati</taxon>
        <taxon>Bacillota</taxon>
        <taxon>Bacilli</taxon>
        <taxon>Bacillales</taxon>
        <taxon>Paenibacillaceae</taxon>
        <taxon>Paenibacillus</taxon>
    </lineage>
</organism>
<dbReference type="AlphaFoldDB" id="A0A4Q9DWY6"/>
<keyword evidence="2" id="KW-1185">Reference proteome</keyword>
<protein>
    <submittedName>
        <fullName evidence="1">Uncharacterized protein</fullName>
    </submittedName>
</protein>
<name>A0A4Q9DWY6_9BACL</name>
<reference evidence="1 2" key="1">
    <citation type="submission" date="2019-02" db="EMBL/GenBank/DDBJ databases">
        <title>Paenibacillus sp. nov., isolated from surface-sterilized tissue of Thalictrum simplex L.</title>
        <authorList>
            <person name="Tuo L."/>
        </authorList>
    </citation>
    <scope>NUCLEOTIDE SEQUENCE [LARGE SCALE GENOMIC DNA]</scope>
    <source>
        <strain evidence="1 2">N2SHLJ1</strain>
    </source>
</reference>
<dbReference type="EMBL" id="SIRE01000005">
    <property type="protein sequence ID" value="TBL80267.1"/>
    <property type="molecule type" value="Genomic_DNA"/>
</dbReference>
<evidence type="ECO:0000313" key="2">
    <source>
        <dbReference type="Proteomes" id="UP000293142"/>
    </source>
</evidence>
<evidence type="ECO:0000313" key="1">
    <source>
        <dbReference type="EMBL" id="TBL80267.1"/>
    </source>
</evidence>
<gene>
    <name evidence="1" type="ORF">EYB31_07565</name>
</gene>
<comment type="caution">
    <text evidence="1">The sequence shown here is derived from an EMBL/GenBank/DDBJ whole genome shotgun (WGS) entry which is preliminary data.</text>
</comment>
<proteinExistence type="predicted"/>
<dbReference type="OrthoDB" id="2596091at2"/>
<dbReference type="Proteomes" id="UP000293142">
    <property type="component" value="Unassembled WGS sequence"/>
</dbReference>
<sequence>MSGSFQQMKRVPSALLQERLETVKDLSDDGMEMYEIAKDRETGEHYLHYSYLHKDIAQGGAEEIFHQLQPLESDDVLGIMFSGQPYDYPDSWAKPFLRNGPDGDFVWFDPGNPNDEQSSLELGQQLSELLMRFKQGGELDPEQVRMLLNETDKLRKDDNESGNK</sequence>
<dbReference type="RefSeq" id="WP_131012681.1">
    <property type="nucleotide sequence ID" value="NZ_SIRE01000005.1"/>
</dbReference>